<gene>
    <name evidence="6" type="ORF">TTAC_LOCUS542</name>
</gene>
<feature type="transmembrane region" description="Helical" evidence="5">
    <location>
        <begin position="232"/>
        <end position="252"/>
    </location>
</feature>
<evidence type="ECO:0000313" key="6">
    <source>
        <dbReference type="EMBL" id="VDM16610.1"/>
    </source>
</evidence>
<accession>A0A0R3WIU1</accession>
<feature type="transmembrane region" description="Helical" evidence="5">
    <location>
        <begin position="20"/>
        <end position="41"/>
    </location>
</feature>
<keyword evidence="5" id="KW-0337">GPI-anchor biosynthesis</keyword>
<comment type="similarity">
    <text evidence="5">Belongs to the PIGW family.</text>
</comment>
<feature type="transmembrane region" description="Helical" evidence="5">
    <location>
        <begin position="402"/>
        <end position="424"/>
    </location>
</feature>
<dbReference type="GO" id="GO:0005789">
    <property type="term" value="C:endoplasmic reticulum membrane"/>
    <property type="evidence" value="ECO:0007669"/>
    <property type="project" value="UniProtKB-SubCell"/>
</dbReference>
<dbReference type="Proteomes" id="UP000274429">
    <property type="component" value="Unassembled WGS sequence"/>
</dbReference>
<keyword evidence="3 5" id="KW-1133">Transmembrane helix</keyword>
<feature type="transmembrane region" description="Helical" evidence="5">
    <location>
        <begin position="62"/>
        <end position="85"/>
    </location>
</feature>
<evidence type="ECO:0000256" key="4">
    <source>
        <dbReference type="ARBA" id="ARBA00023136"/>
    </source>
</evidence>
<comment type="subcellular location">
    <subcellularLocation>
        <location evidence="5">Endoplasmic reticulum membrane</location>
        <topology evidence="5">Multi-pass membrane protein</topology>
    </subcellularLocation>
    <subcellularLocation>
        <location evidence="1">Membrane</location>
        <topology evidence="1">Multi-pass membrane protein</topology>
    </subcellularLocation>
</comment>
<dbReference type="GO" id="GO:0072659">
    <property type="term" value="P:protein localization to plasma membrane"/>
    <property type="evidence" value="ECO:0007669"/>
    <property type="project" value="TreeGrafter"/>
</dbReference>
<dbReference type="PANTHER" id="PTHR20661:SF0">
    <property type="entry name" value="PHOSPHATIDYLINOSITOL-GLYCAN BIOSYNTHESIS CLASS W PROTEIN"/>
    <property type="match status" value="1"/>
</dbReference>
<feature type="transmembrane region" description="Helical" evidence="5">
    <location>
        <begin position="372"/>
        <end position="390"/>
    </location>
</feature>
<keyword evidence="5" id="KW-0808">Transferase</keyword>
<feature type="transmembrane region" description="Helical" evidence="5">
    <location>
        <begin position="166"/>
        <end position="185"/>
    </location>
</feature>
<dbReference type="STRING" id="6205.A0A0R3WIU1"/>
<keyword evidence="7" id="KW-1185">Reference proteome</keyword>
<dbReference type="AlphaFoldDB" id="A0A0R3WIU1"/>
<proteinExistence type="inferred from homology"/>
<feature type="transmembrane region" description="Helical" evidence="5">
    <location>
        <begin position="445"/>
        <end position="468"/>
    </location>
</feature>
<dbReference type="InterPro" id="IPR009447">
    <property type="entry name" value="PIGW/GWT1"/>
</dbReference>
<dbReference type="PANTHER" id="PTHR20661">
    <property type="entry name" value="PHOSPHATIDYLINOSITOL-GLYCAN BIOSYNTHESIS CLASS W PROTEIN"/>
    <property type="match status" value="1"/>
</dbReference>
<dbReference type="GO" id="GO:0032216">
    <property type="term" value="F:glucosaminyl-phosphatidylinositol O-acyltransferase activity"/>
    <property type="evidence" value="ECO:0007669"/>
    <property type="project" value="TreeGrafter"/>
</dbReference>
<dbReference type="Pfam" id="PF06423">
    <property type="entry name" value="GWT1"/>
    <property type="match status" value="1"/>
</dbReference>
<organism evidence="8">
    <name type="scientific">Hydatigena taeniaeformis</name>
    <name type="common">Feline tapeworm</name>
    <name type="synonym">Taenia taeniaeformis</name>
    <dbReference type="NCBI Taxonomy" id="6205"/>
    <lineage>
        <taxon>Eukaryota</taxon>
        <taxon>Metazoa</taxon>
        <taxon>Spiralia</taxon>
        <taxon>Lophotrochozoa</taxon>
        <taxon>Platyhelminthes</taxon>
        <taxon>Cestoda</taxon>
        <taxon>Eucestoda</taxon>
        <taxon>Cyclophyllidea</taxon>
        <taxon>Taeniidae</taxon>
        <taxon>Hydatigera</taxon>
    </lineage>
</organism>
<reference evidence="8" key="1">
    <citation type="submission" date="2017-02" db="UniProtKB">
        <authorList>
            <consortium name="WormBaseParasite"/>
        </authorList>
    </citation>
    <scope>IDENTIFICATION</scope>
</reference>
<reference evidence="6 7" key="2">
    <citation type="submission" date="2018-11" db="EMBL/GenBank/DDBJ databases">
        <authorList>
            <consortium name="Pathogen Informatics"/>
        </authorList>
    </citation>
    <scope>NUCLEOTIDE SEQUENCE [LARGE SCALE GENOMIC DNA]</scope>
</reference>
<feature type="transmembrane region" description="Helical" evidence="5">
    <location>
        <begin position="264"/>
        <end position="283"/>
    </location>
</feature>
<evidence type="ECO:0000313" key="7">
    <source>
        <dbReference type="Proteomes" id="UP000274429"/>
    </source>
</evidence>
<dbReference type="OrthoDB" id="15270at2759"/>
<keyword evidence="4 5" id="KW-0472">Membrane</keyword>
<dbReference type="UniPathway" id="UPA00196"/>
<sequence length="516" mass="57340">MDPLKAERHLQFVSDCTGGSAFEVMGLLFLVCSVGYLRFLFERSFIRNASKTMQVFFYTSQLLLTLDLLATVVAIVLPCTLLSNYVLETNIILLSIIFLFRLKTPSISLINPITVFPHTLSTWRRLARAFVLVYTCICIYAVDLPIFPRRFAKTEMVGVSLMDTGVGLIAVIIGFSNVAFLDACRHRPLPCFPLLKIVVRSVFPCFAVGILRTVVVKALGYPEHVTEYGVHWNFFFTLACIRLGGFIVAYALSWLSDFNAMNAHFGLCILLACFQQWGVLSYAQNHHFLRLSSLATTEGGSDRSAEGIAALVRVNAEGLVSLPGYLCLFIYGTAIALLLRLHLDPPISQPADKLKVLSFQGKETWRGDPKKVAMAVLFIGVLAFLVVAVYGESSVSRRLVNLPYIALQIGLLSPLMAFFIYCIFDISEAKRAKATRKDVIPLITVLSDNAMLYFILSNLITGLLNLLFDTLTLAEWQPAWFATMCQFLLLTTYTVTCPLLTLALSSLFCTARTQCG</sequence>
<comment type="function">
    <text evidence="5">A acetyltransferase, which acetylates the inositol ring of phosphatidylinositol during biosynthesis of GPI-anchor.</text>
</comment>
<dbReference type="GO" id="GO:0006506">
    <property type="term" value="P:GPI anchor biosynthetic process"/>
    <property type="evidence" value="ECO:0007669"/>
    <property type="project" value="UniProtKB-UniPathway"/>
</dbReference>
<evidence type="ECO:0000256" key="1">
    <source>
        <dbReference type="ARBA" id="ARBA00004141"/>
    </source>
</evidence>
<evidence type="ECO:0000256" key="5">
    <source>
        <dbReference type="RuleBase" id="RU280819"/>
    </source>
</evidence>
<name>A0A0R3WIU1_HYDTA</name>
<feature type="transmembrane region" description="Helical" evidence="5">
    <location>
        <begin position="322"/>
        <end position="343"/>
    </location>
</feature>
<feature type="transmembrane region" description="Helical" evidence="5">
    <location>
        <begin position="197"/>
        <end position="220"/>
    </location>
</feature>
<evidence type="ECO:0000313" key="8">
    <source>
        <dbReference type="WBParaSite" id="TTAC_0000054101-mRNA-1"/>
    </source>
</evidence>
<feature type="transmembrane region" description="Helical" evidence="5">
    <location>
        <begin position="480"/>
        <end position="504"/>
    </location>
</feature>
<evidence type="ECO:0000256" key="2">
    <source>
        <dbReference type="ARBA" id="ARBA00022692"/>
    </source>
</evidence>
<dbReference type="EMBL" id="UYWX01000052">
    <property type="protein sequence ID" value="VDM16610.1"/>
    <property type="molecule type" value="Genomic_DNA"/>
</dbReference>
<comment type="pathway">
    <text evidence="5">Glycolipid biosynthesis; glycosylphosphatidylinositol-anchor biosynthesis.</text>
</comment>
<keyword evidence="5" id="KW-0012">Acyltransferase</keyword>
<feature type="transmembrane region" description="Helical" evidence="5">
    <location>
        <begin position="126"/>
        <end position="146"/>
    </location>
</feature>
<keyword evidence="2 5" id="KW-0812">Transmembrane</keyword>
<dbReference type="WBParaSite" id="TTAC_0000054101-mRNA-1">
    <property type="protein sequence ID" value="TTAC_0000054101-mRNA-1"/>
    <property type="gene ID" value="TTAC_0000054101"/>
</dbReference>
<evidence type="ECO:0000256" key="3">
    <source>
        <dbReference type="ARBA" id="ARBA00022989"/>
    </source>
</evidence>
<dbReference type="EC" id="2.3.-.-" evidence="5"/>
<protein>
    <recommendedName>
        <fullName evidence="5">Phosphatidylinositol-glycan biosynthesis class W protein</fullName>
        <ecNumber evidence="5">2.3.-.-</ecNumber>
    </recommendedName>
</protein>
<keyword evidence="5" id="KW-0256">Endoplasmic reticulum</keyword>